<dbReference type="EMBL" id="JACHDO010000001">
    <property type="protein sequence ID" value="MBB5489967.1"/>
    <property type="molecule type" value="Genomic_DNA"/>
</dbReference>
<keyword evidence="9" id="KW-1185">Reference proteome</keyword>
<evidence type="ECO:0000256" key="5">
    <source>
        <dbReference type="PROSITE-ProRule" id="PRU00335"/>
    </source>
</evidence>
<feature type="domain" description="HTH tetR-type" evidence="7">
    <location>
        <begin position="7"/>
        <end position="67"/>
    </location>
</feature>
<dbReference type="Pfam" id="PF13977">
    <property type="entry name" value="TetR_C_6"/>
    <property type="match status" value="1"/>
</dbReference>
<dbReference type="GO" id="GO:0000976">
    <property type="term" value="F:transcription cis-regulatory region binding"/>
    <property type="evidence" value="ECO:0007669"/>
    <property type="project" value="TreeGrafter"/>
</dbReference>
<dbReference type="SUPFAM" id="SSF46689">
    <property type="entry name" value="Homeodomain-like"/>
    <property type="match status" value="1"/>
</dbReference>
<protein>
    <submittedName>
        <fullName evidence="8">AcrR family transcriptional regulator</fullName>
    </submittedName>
</protein>
<gene>
    <name evidence="8" type="ORF">HNR07_001104</name>
</gene>
<feature type="compositionally biased region" description="Basic and acidic residues" evidence="6">
    <location>
        <begin position="181"/>
        <end position="193"/>
    </location>
</feature>
<dbReference type="InterPro" id="IPR039538">
    <property type="entry name" value="BetI_C"/>
</dbReference>
<evidence type="ECO:0000313" key="9">
    <source>
        <dbReference type="Proteomes" id="UP000579647"/>
    </source>
</evidence>
<evidence type="ECO:0000256" key="2">
    <source>
        <dbReference type="ARBA" id="ARBA00023015"/>
    </source>
</evidence>
<sequence>MSNAEHDERRSAIIHAVWQVIAHSGMGAVSMRNVAAAADSSVGRVQYWFPSKDELLRASLEEMLSAAARIHSEATEDADDREALWRLVGHPIPLAESSRAGVSVFHQYVAAAFNHPALARMLAEAKEGEESATSLLLGRVNPGLEDPRAAARSLMAAADGLSMRVLIGGLSAAEAEQALRTELDRLTAPEKDSTTGTARGDHRRKSVAGSTKAPSGDWQGPP</sequence>
<proteinExistence type="predicted"/>
<evidence type="ECO:0000256" key="6">
    <source>
        <dbReference type="SAM" id="MobiDB-lite"/>
    </source>
</evidence>
<dbReference type="AlphaFoldDB" id="A0A840WE12"/>
<dbReference type="InterPro" id="IPR009057">
    <property type="entry name" value="Homeodomain-like_sf"/>
</dbReference>
<reference evidence="8 9" key="1">
    <citation type="submission" date="2020-08" db="EMBL/GenBank/DDBJ databases">
        <title>Sequencing the genomes of 1000 actinobacteria strains.</title>
        <authorList>
            <person name="Klenk H.-P."/>
        </authorList>
    </citation>
    <scope>NUCLEOTIDE SEQUENCE [LARGE SCALE GENOMIC DNA]</scope>
    <source>
        <strain evidence="8 9">DSM 44598</strain>
    </source>
</reference>
<dbReference type="PANTHER" id="PTHR30055:SF234">
    <property type="entry name" value="HTH-TYPE TRANSCRIPTIONAL REGULATOR BETI"/>
    <property type="match status" value="1"/>
</dbReference>
<evidence type="ECO:0000256" key="3">
    <source>
        <dbReference type="ARBA" id="ARBA00023125"/>
    </source>
</evidence>
<feature type="DNA-binding region" description="H-T-H motif" evidence="5">
    <location>
        <begin position="30"/>
        <end position="49"/>
    </location>
</feature>
<keyword evidence="3 5" id="KW-0238">DNA-binding</keyword>
<name>A0A840WE12_9ACTN</name>
<feature type="region of interest" description="Disordered" evidence="6">
    <location>
        <begin position="181"/>
        <end position="222"/>
    </location>
</feature>
<dbReference type="SUPFAM" id="SSF48498">
    <property type="entry name" value="Tetracyclin repressor-like, C-terminal domain"/>
    <property type="match status" value="1"/>
</dbReference>
<keyword evidence="1" id="KW-0678">Repressor</keyword>
<dbReference type="InterPro" id="IPR050109">
    <property type="entry name" value="HTH-type_TetR-like_transc_reg"/>
</dbReference>
<evidence type="ECO:0000256" key="1">
    <source>
        <dbReference type="ARBA" id="ARBA00022491"/>
    </source>
</evidence>
<dbReference type="InterPro" id="IPR036271">
    <property type="entry name" value="Tet_transcr_reg_TetR-rel_C_sf"/>
</dbReference>
<dbReference type="PROSITE" id="PS50977">
    <property type="entry name" value="HTH_TETR_2"/>
    <property type="match status" value="1"/>
</dbReference>
<dbReference type="Gene3D" id="1.10.357.10">
    <property type="entry name" value="Tetracycline Repressor, domain 2"/>
    <property type="match status" value="1"/>
</dbReference>
<organism evidence="8 9">
    <name type="scientific">Nocardiopsis metallicus</name>
    <dbReference type="NCBI Taxonomy" id="179819"/>
    <lineage>
        <taxon>Bacteria</taxon>
        <taxon>Bacillati</taxon>
        <taxon>Actinomycetota</taxon>
        <taxon>Actinomycetes</taxon>
        <taxon>Streptosporangiales</taxon>
        <taxon>Nocardiopsidaceae</taxon>
        <taxon>Nocardiopsis</taxon>
    </lineage>
</organism>
<dbReference type="RefSeq" id="WP_184362702.1">
    <property type="nucleotide sequence ID" value="NZ_BAAAKM010000103.1"/>
</dbReference>
<accession>A0A840WE12</accession>
<comment type="caution">
    <text evidence="8">The sequence shown here is derived from an EMBL/GenBank/DDBJ whole genome shotgun (WGS) entry which is preliminary data.</text>
</comment>
<dbReference type="Proteomes" id="UP000579647">
    <property type="component" value="Unassembled WGS sequence"/>
</dbReference>
<dbReference type="GO" id="GO:0003700">
    <property type="term" value="F:DNA-binding transcription factor activity"/>
    <property type="evidence" value="ECO:0007669"/>
    <property type="project" value="TreeGrafter"/>
</dbReference>
<keyword evidence="4" id="KW-0804">Transcription</keyword>
<dbReference type="InterPro" id="IPR001647">
    <property type="entry name" value="HTH_TetR"/>
</dbReference>
<keyword evidence="2" id="KW-0805">Transcription regulation</keyword>
<dbReference type="Pfam" id="PF00440">
    <property type="entry name" value="TetR_N"/>
    <property type="match status" value="1"/>
</dbReference>
<evidence type="ECO:0000259" key="7">
    <source>
        <dbReference type="PROSITE" id="PS50977"/>
    </source>
</evidence>
<dbReference type="PANTHER" id="PTHR30055">
    <property type="entry name" value="HTH-TYPE TRANSCRIPTIONAL REGULATOR RUTR"/>
    <property type="match status" value="1"/>
</dbReference>
<evidence type="ECO:0000313" key="8">
    <source>
        <dbReference type="EMBL" id="MBB5489967.1"/>
    </source>
</evidence>
<evidence type="ECO:0000256" key="4">
    <source>
        <dbReference type="ARBA" id="ARBA00023163"/>
    </source>
</evidence>